<dbReference type="PANTHER" id="PTHR33923">
    <property type="entry name" value="CALMODULIN-BINDING PROTEIN-RELATED"/>
    <property type="match status" value="1"/>
</dbReference>
<protein>
    <recommendedName>
        <fullName evidence="1">Calmodulin-binding domain-containing protein</fullName>
    </recommendedName>
</protein>
<evidence type="ECO:0000313" key="3">
    <source>
        <dbReference type="Proteomes" id="UP000489600"/>
    </source>
</evidence>
<comment type="caution">
    <text evidence="2">The sequence shown here is derived from an EMBL/GenBank/DDBJ whole genome shotgun (WGS) entry which is preliminary data.</text>
</comment>
<evidence type="ECO:0000313" key="2">
    <source>
        <dbReference type="EMBL" id="VVB05671.1"/>
    </source>
</evidence>
<dbReference type="InterPro" id="IPR012417">
    <property type="entry name" value="CaM-bd_dom_pln"/>
</dbReference>
<proteinExistence type="predicted"/>
<dbReference type="OrthoDB" id="1047414at2759"/>
<dbReference type="Pfam" id="PF07839">
    <property type="entry name" value="CaM_binding"/>
    <property type="match status" value="1"/>
</dbReference>
<feature type="domain" description="Calmodulin-binding" evidence="1">
    <location>
        <begin position="2"/>
        <end position="101"/>
    </location>
</feature>
<reference evidence="2" key="1">
    <citation type="submission" date="2019-07" db="EMBL/GenBank/DDBJ databases">
        <authorList>
            <person name="Dittberner H."/>
        </authorList>
    </citation>
    <scope>NUCLEOTIDE SEQUENCE [LARGE SCALE GENOMIC DNA]</scope>
</reference>
<evidence type="ECO:0000259" key="1">
    <source>
        <dbReference type="SMART" id="SM01054"/>
    </source>
</evidence>
<dbReference type="AlphaFoldDB" id="A0A565BWC1"/>
<dbReference type="GO" id="GO:0005516">
    <property type="term" value="F:calmodulin binding"/>
    <property type="evidence" value="ECO:0007669"/>
    <property type="project" value="InterPro"/>
</dbReference>
<dbReference type="Proteomes" id="UP000489600">
    <property type="component" value="Unassembled WGS sequence"/>
</dbReference>
<name>A0A565BWC1_9BRAS</name>
<dbReference type="PANTHER" id="PTHR33923:SF2">
    <property type="entry name" value="CALMODULIN-BINDING PROTEIN-RELATED"/>
    <property type="match status" value="1"/>
</dbReference>
<keyword evidence="3" id="KW-1185">Reference proteome</keyword>
<gene>
    <name evidence="2" type="ORF">ANE_LOCUS16115</name>
</gene>
<sequence>MEKVDKGIQFVSKTEEALLPSAPTSCNREECTLNWREFNPREPNYLPIIKEPISERVELKHQDMDENRNAEEWMIDYALQHTVERLALGRKKKVALLVEAF</sequence>
<organism evidence="2 3">
    <name type="scientific">Arabis nemorensis</name>
    <dbReference type="NCBI Taxonomy" id="586526"/>
    <lineage>
        <taxon>Eukaryota</taxon>
        <taxon>Viridiplantae</taxon>
        <taxon>Streptophyta</taxon>
        <taxon>Embryophyta</taxon>
        <taxon>Tracheophyta</taxon>
        <taxon>Spermatophyta</taxon>
        <taxon>Magnoliopsida</taxon>
        <taxon>eudicotyledons</taxon>
        <taxon>Gunneridae</taxon>
        <taxon>Pentapetalae</taxon>
        <taxon>rosids</taxon>
        <taxon>malvids</taxon>
        <taxon>Brassicales</taxon>
        <taxon>Brassicaceae</taxon>
        <taxon>Arabideae</taxon>
        <taxon>Arabis</taxon>
    </lineage>
</organism>
<dbReference type="SMART" id="SM01054">
    <property type="entry name" value="CaM_binding"/>
    <property type="match status" value="1"/>
</dbReference>
<accession>A0A565BWC1</accession>
<dbReference type="InterPro" id="IPR044681">
    <property type="entry name" value="PICBP-like"/>
</dbReference>
<dbReference type="EMBL" id="CABITT030000005">
    <property type="protein sequence ID" value="VVB05671.1"/>
    <property type="molecule type" value="Genomic_DNA"/>
</dbReference>